<dbReference type="GO" id="GO:0006310">
    <property type="term" value="P:DNA recombination"/>
    <property type="evidence" value="ECO:0007669"/>
    <property type="project" value="UniProtKB-KW"/>
</dbReference>
<dbReference type="SUPFAM" id="SSF56300">
    <property type="entry name" value="Metallo-dependent phosphatases"/>
    <property type="match status" value="1"/>
</dbReference>
<protein>
    <recommendedName>
        <fullName evidence="3 7">Nuclease SbcCD subunit D</fullName>
    </recommendedName>
</protein>
<keyword evidence="7" id="KW-0233">DNA recombination</keyword>
<evidence type="ECO:0000313" key="10">
    <source>
        <dbReference type="EMBL" id="MCV7628858.1"/>
    </source>
</evidence>
<comment type="subunit">
    <text evidence="2 7">Heterodimer of SbcC and SbcD.</text>
</comment>
<proteinExistence type="inferred from homology"/>
<dbReference type="Gene3D" id="3.60.21.10">
    <property type="match status" value="1"/>
</dbReference>
<dbReference type="EMBL" id="JALXKZ020000009">
    <property type="protein sequence ID" value="MCV7628858.1"/>
    <property type="molecule type" value="Genomic_DNA"/>
</dbReference>
<comment type="similarity">
    <text evidence="1 7">Belongs to the SbcD family.</text>
</comment>
<dbReference type="PANTHER" id="PTHR30337">
    <property type="entry name" value="COMPONENT OF ATP-DEPENDENT DSDNA EXONUCLEASE"/>
    <property type="match status" value="1"/>
</dbReference>
<accession>A0AAP3ALE7</accession>
<dbReference type="InterPro" id="IPR004843">
    <property type="entry name" value="Calcineurin-like_PHP"/>
</dbReference>
<dbReference type="Proteomes" id="UP001205867">
    <property type="component" value="Unassembled WGS sequence"/>
</dbReference>
<dbReference type="GO" id="GO:0008408">
    <property type="term" value="F:3'-5' exonuclease activity"/>
    <property type="evidence" value="ECO:0007669"/>
    <property type="project" value="InterPro"/>
</dbReference>
<evidence type="ECO:0000313" key="11">
    <source>
        <dbReference type="Proteomes" id="UP001205867"/>
    </source>
</evidence>
<organism evidence="10 11">
    <name type="scientific">Micrococcus luteus</name>
    <name type="common">Micrococcus lysodeikticus</name>
    <dbReference type="NCBI Taxonomy" id="1270"/>
    <lineage>
        <taxon>Bacteria</taxon>
        <taxon>Bacillati</taxon>
        <taxon>Actinomycetota</taxon>
        <taxon>Actinomycetes</taxon>
        <taxon>Micrococcales</taxon>
        <taxon>Micrococcaceae</taxon>
        <taxon>Micrococcus</taxon>
    </lineage>
</organism>
<evidence type="ECO:0000256" key="3">
    <source>
        <dbReference type="ARBA" id="ARBA00013365"/>
    </source>
</evidence>
<evidence type="ECO:0000256" key="2">
    <source>
        <dbReference type="ARBA" id="ARBA00011322"/>
    </source>
</evidence>
<keyword evidence="6 7" id="KW-0269">Exonuclease</keyword>
<dbReference type="InterPro" id="IPR050535">
    <property type="entry name" value="DNA_Repair-Maintenance_Comp"/>
</dbReference>
<evidence type="ECO:0000259" key="9">
    <source>
        <dbReference type="Pfam" id="PF12320"/>
    </source>
</evidence>
<reference evidence="10" key="1">
    <citation type="submission" date="2023-06" db="EMBL/GenBank/DDBJ databases">
        <title>lsaBGC provides a comprehensive framework for evolutionary analysis of biosynthetic gene clusters within focal taxa.</title>
        <authorList>
            <person name="Salamzade R."/>
            <person name="Sandstrom S."/>
            <person name="Kalan L.R."/>
        </authorList>
    </citation>
    <scope>NUCLEOTIDE SEQUENCE</scope>
    <source>
        <strain evidence="10">P3-SID899</strain>
    </source>
</reference>
<evidence type="ECO:0000256" key="7">
    <source>
        <dbReference type="RuleBase" id="RU363069"/>
    </source>
</evidence>
<dbReference type="InterPro" id="IPR026843">
    <property type="entry name" value="SbcD_C"/>
</dbReference>
<name>A0AAP3ALE7_MICLU</name>
<dbReference type="CDD" id="cd00840">
    <property type="entry name" value="MPP_Mre11_N"/>
    <property type="match status" value="1"/>
</dbReference>
<dbReference type="NCBIfam" id="TIGR00619">
    <property type="entry name" value="sbcd"/>
    <property type="match status" value="1"/>
</dbReference>
<evidence type="ECO:0000256" key="1">
    <source>
        <dbReference type="ARBA" id="ARBA00010555"/>
    </source>
</evidence>
<comment type="caution">
    <text evidence="10">The sequence shown here is derived from an EMBL/GenBank/DDBJ whole genome shotgun (WGS) entry which is preliminary data.</text>
</comment>
<dbReference type="PANTHER" id="PTHR30337:SF0">
    <property type="entry name" value="NUCLEASE SBCCD SUBUNIT D"/>
    <property type="match status" value="1"/>
</dbReference>
<dbReference type="Pfam" id="PF00149">
    <property type="entry name" value="Metallophos"/>
    <property type="match status" value="1"/>
</dbReference>
<dbReference type="InterPro" id="IPR004593">
    <property type="entry name" value="SbcD"/>
</dbReference>
<keyword evidence="5 7" id="KW-0378">Hydrolase</keyword>
<sequence>MILLHTSDWHLGRSFHGTGLLEAQEEVLDALVATVTERGVDAVLLAGDVYDRALPPADAVRLLDRTLTRLHAAGAQVVLTSGNHDSAVRLGFGGGLLAAAGVHVRADAAELDRPVLLTEPGVDGGAGQTVAVYGIPYLEPRHQGPAWGVAPHHTAVLTEAVRRVHADLAARRAEAPEPVAGVVLAHLFAAGGHGSESERDIGEGEHVEPGAPPEMLVGTLGQVPVSVFDGLDYAALGHLHGRQRLAEHVRYSGSPLPYSFSEASHRKGGWLVHVTGGAVTDVEAVDWDAGRRLAVLSGPIEDLLESPEFAWAEQCWVQVTVTDDERPERALERLKTRFPSVLVFRHEPAGGRRARERTYAQALRQAPSDHALAVGFVDHVRQRPVSEAEQDLLRDALEAARAAEVRA</sequence>
<evidence type="ECO:0000256" key="4">
    <source>
        <dbReference type="ARBA" id="ARBA00022722"/>
    </source>
</evidence>
<keyword evidence="7" id="KW-0255">Endonuclease</keyword>
<feature type="domain" description="Calcineurin-like phosphoesterase" evidence="8">
    <location>
        <begin position="3"/>
        <end position="92"/>
    </location>
</feature>
<evidence type="ECO:0000259" key="8">
    <source>
        <dbReference type="Pfam" id="PF00149"/>
    </source>
</evidence>
<dbReference type="GO" id="GO:0004519">
    <property type="term" value="F:endonuclease activity"/>
    <property type="evidence" value="ECO:0007669"/>
    <property type="project" value="UniProtKB-KW"/>
</dbReference>
<feature type="domain" description="Nuclease SbcCD subunit D C-terminal" evidence="9">
    <location>
        <begin position="291"/>
        <end position="360"/>
    </location>
</feature>
<evidence type="ECO:0000256" key="5">
    <source>
        <dbReference type="ARBA" id="ARBA00022801"/>
    </source>
</evidence>
<comment type="function">
    <text evidence="7">SbcCD cleaves DNA hairpin structures. These structures can inhibit DNA replication and are intermediates in certain DNA recombination reactions. The complex acts as a 3'-&gt;5' double strand exonuclease that can open hairpins. It also has a 5' single-strand endonuclease activity.</text>
</comment>
<dbReference type="Pfam" id="PF12320">
    <property type="entry name" value="SbcD_C"/>
    <property type="match status" value="1"/>
</dbReference>
<keyword evidence="4 7" id="KW-0540">Nuclease</keyword>
<dbReference type="GO" id="GO:0006260">
    <property type="term" value="P:DNA replication"/>
    <property type="evidence" value="ECO:0007669"/>
    <property type="project" value="UniProtKB-KW"/>
</dbReference>
<keyword evidence="7" id="KW-0235">DNA replication</keyword>
<dbReference type="InterPro" id="IPR041796">
    <property type="entry name" value="Mre11_N"/>
</dbReference>
<gene>
    <name evidence="7" type="primary">sbcD</name>
    <name evidence="10" type="ORF">M3A82_005805</name>
</gene>
<dbReference type="InterPro" id="IPR029052">
    <property type="entry name" value="Metallo-depent_PP-like"/>
</dbReference>
<dbReference type="AlphaFoldDB" id="A0AAP3ALE7"/>
<evidence type="ECO:0000256" key="6">
    <source>
        <dbReference type="ARBA" id="ARBA00022839"/>
    </source>
</evidence>